<dbReference type="EMBL" id="CP087977">
    <property type="protein sequence ID" value="UUZ44609.1"/>
    <property type="molecule type" value="Genomic_DNA"/>
</dbReference>
<proteinExistence type="predicted"/>
<protein>
    <submittedName>
        <fullName evidence="1">L-seryl-tRNA(Sec) selenium transferase</fullName>
        <ecNumber evidence="1">2.9.1.1</ecNumber>
    </submittedName>
</protein>
<evidence type="ECO:0000313" key="1">
    <source>
        <dbReference type="EMBL" id="UUZ44609.1"/>
    </source>
</evidence>
<organism evidence="1 2">
    <name type="scientific">Janibacter limosus</name>
    <dbReference type="NCBI Taxonomy" id="53458"/>
    <lineage>
        <taxon>Bacteria</taxon>
        <taxon>Bacillati</taxon>
        <taxon>Actinomycetota</taxon>
        <taxon>Actinomycetes</taxon>
        <taxon>Micrococcales</taxon>
        <taxon>Intrasporangiaceae</taxon>
        <taxon>Janibacter</taxon>
    </lineage>
</organism>
<keyword evidence="1" id="KW-0808">Transferase</keyword>
<sequence length="447" mass="45706">MSEDPRRAIPRTDAVLGQPPFVAAAEQLGRVVVRNAVVAAQQRARDGEIAPDEVVDAALAALPTRTSSLTPVLNATGVVVHTNIGRAPLSPTAIEAVVDAAGYVDVEMDPATGARSRRGAGAPAALLEAVPDAAGALVVNNGAAALVLATTAPAAGREVVVSRGEMVEIGDGFRLPDLIASTGARLREVGTTNRTHLRDYTDAIGPETGCVLKVHPSNFRVDGFVTSVGLDELRGLTRPDGSSVPVVADIGSGLLSPDPLLPDEPDATTRLRAGATIVTASGDKLLGGPQAGLVLGDAEVVEKLRRHPLQRALRVDKLALAALEATVRGPVPPVTAALHATADDLRPRVEALAAEVGREIVPVEGRVGGGGAPGVPLPGWAVEIPVAAVERLRQPEGDLPVVLARVEGGRGPVDLRCIPVDRDVDVLTALRAALGHDGSGATPPSSS</sequence>
<evidence type="ECO:0000313" key="2">
    <source>
        <dbReference type="Proteomes" id="UP001059663"/>
    </source>
</evidence>
<dbReference type="EC" id="2.9.1.1" evidence="1"/>
<gene>
    <name evidence="1" type="primary">selA</name>
    <name evidence="1" type="ORF">LP422_20005</name>
</gene>
<dbReference type="Proteomes" id="UP001059663">
    <property type="component" value="Chromosome"/>
</dbReference>
<reference evidence="1" key="1">
    <citation type="submission" date="2021-11" db="EMBL/GenBank/DDBJ databases">
        <title>Study of the species diversity of bacterial strains isolated from a unique natural object - Shulgan-Tash cave (Bashkiria).</title>
        <authorList>
            <person name="Sazanova A.L."/>
            <person name="Chirak E.R."/>
            <person name="Safronova V.I."/>
        </authorList>
    </citation>
    <scope>NUCLEOTIDE SEQUENCE</scope>
    <source>
        <strain evidence="1">P1</strain>
    </source>
</reference>
<name>A0AC61U3N7_9MICO</name>
<accession>A0AC61U3N7</accession>